<dbReference type="EMBL" id="RCBY01000105">
    <property type="protein sequence ID" value="RQH37982.1"/>
    <property type="molecule type" value="Genomic_DNA"/>
</dbReference>
<dbReference type="AlphaFoldDB" id="A0A3N6NTA1"/>
<feature type="region of interest" description="Disordered" evidence="1">
    <location>
        <begin position="1"/>
        <end position="39"/>
    </location>
</feature>
<dbReference type="Proteomes" id="UP000269154">
    <property type="component" value="Unassembled WGS sequence"/>
</dbReference>
<gene>
    <name evidence="2" type="ORF">D5R40_18120</name>
</gene>
<evidence type="ECO:0000313" key="3">
    <source>
        <dbReference type="Proteomes" id="UP000269154"/>
    </source>
</evidence>
<accession>A0A3N6NTA1</accession>
<reference evidence="2 3" key="1">
    <citation type="journal article" date="2018" name="ACS Chem. Biol.">
        <title>Ketoreductase domain dysfunction expands chemodiversity: malyngamide biosynthesis in the cyanobacterium Okeania hirsuta.</title>
        <authorList>
            <person name="Moss N.A."/>
            <person name="Leao T."/>
            <person name="Rankin M."/>
            <person name="McCullough T.M."/>
            <person name="Qu P."/>
            <person name="Korobeynikov A."/>
            <person name="Smith J.L."/>
            <person name="Gerwick L."/>
            <person name="Gerwick W.H."/>
        </authorList>
    </citation>
    <scope>NUCLEOTIDE SEQUENCE [LARGE SCALE GENOMIC DNA]</scope>
    <source>
        <strain evidence="2 3">PAB10Feb10-1</strain>
    </source>
</reference>
<feature type="compositionally biased region" description="Basic and acidic residues" evidence="1">
    <location>
        <begin position="11"/>
        <end position="35"/>
    </location>
</feature>
<evidence type="ECO:0000313" key="2">
    <source>
        <dbReference type="EMBL" id="RQH37982.1"/>
    </source>
</evidence>
<protein>
    <submittedName>
        <fullName evidence="2">Uncharacterized protein</fullName>
    </submittedName>
</protein>
<sequence>MLKKSFRKGRRQETGDRRQETGDRRQETGDRRNEGGSRIQQLIITSPWKRIGLTQRKKFSSLGLKCVGFGAI</sequence>
<feature type="compositionally biased region" description="Basic residues" evidence="1">
    <location>
        <begin position="1"/>
        <end position="10"/>
    </location>
</feature>
<keyword evidence="3" id="KW-1185">Reference proteome</keyword>
<proteinExistence type="predicted"/>
<organism evidence="2 3">
    <name type="scientific">Okeania hirsuta</name>
    <dbReference type="NCBI Taxonomy" id="1458930"/>
    <lineage>
        <taxon>Bacteria</taxon>
        <taxon>Bacillati</taxon>
        <taxon>Cyanobacteriota</taxon>
        <taxon>Cyanophyceae</taxon>
        <taxon>Oscillatoriophycideae</taxon>
        <taxon>Oscillatoriales</taxon>
        <taxon>Microcoleaceae</taxon>
        <taxon>Okeania</taxon>
    </lineage>
</organism>
<name>A0A3N6NTA1_9CYAN</name>
<dbReference type="RefSeq" id="WP_124144446.1">
    <property type="nucleotide sequence ID" value="NZ_CAWOKI010000019.1"/>
</dbReference>
<evidence type="ECO:0000256" key="1">
    <source>
        <dbReference type="SAM" id="MobiDB-lite"/>
    </source>
</evidence>
<comment type="caution">
    <text evidence="2">The sequence shown here is derived from an EMBL/GenBank/DDBJ whole genome shotgun (WGS) entry which is preliminary data.</text>
</comment>